<dbReference type="EMBL" id="VFSV01000014">
    <property type="protein sequence ID" value="TRD20654.1"/>
    <property type="molecule type" value="Genomic_DNA"/>
</dbReference>
<organism evidence="1 2">
    <name type="scientific">Palleronia caenipelagi</name>
    <dbReference type="NCBI Taxonomy" id="2489174"/>
    <lineage>
        <taxon>Bacteria</taxon>
        <taxon>Pseudomonadati</taxon>
        <taxon>Pseudomonadota</taxon>
        <taxon>Alphaproteobacteria</taxon>
        <taxon>Rhodobacterales</taxon>
        <taxon>Roseobacteraceae</taxon>
        <taxon>Palleronia</taxon>
    </lineage>
</organism>
<dbReference type="PANTHER" id="PTHR42110:SF1">
    <property type="entry name" value="L-ASPARAGINASE, PUTATIVE (AFU_ORTHOLOGUE AFUA_3G11890)-RELATED"/>
    <property type="match status" value="1"/>
</dbReference>
<dbReference type="AlphaFoldDB" id="A0A547Q2P8"/>
<dbReference type="Pfam" id="PF06089">
    <property type="entry name" value="Asparaginase_II"/>
    <property type="match status" value="1"/>
</dbReference>
<protein>
    <submittedName>
        <fullName evidence="1">Asparaginase</fullName>
    </submittedName>
</protein>
<dbReference type="PANTHER" id="PTHR42110">
    <property type="entry name" value="L-ASPARAGINASE, PUTATIVE (AFU_ORTHOLOGUE AFUA_3G11890)-RELATED"/>
    <property type="match status" value="1"/>
</dbReference>
<dbReference type="InterPro" id="IPR010349">
    <property type="entry name" value="Asparaginase_II"/>
</dbReference>
<accession>A0A547Q2P8</accession>
<proteinExistence type="predicted"/>
<evidence type="ECO:0000313" key="2">
    <source>
        <dbReference type="Proteomes" id="UP000318590"/>
    </source>
</evidence>
<gene>
    <name evidence="1" type="ORF">FEV53_10055</name>
</gene>
<name>A0A547Q2P8_9RHOB</name>
<evidence type="ECO:0000313" key="1">
    <source>
        <dbReference type="EMBL" id="TRD20654.1"/>
    </source>
</evidence>
<dbReference type="OrthoDB" id="9780674at2"/>
<dbReference type="Proteomes" id="UP000318590">
    <property type="component" value="Unassembled WGS sequence"/>
</dbReference>
<reference evidence="1 2" key="1">
    <citation type="submission" date="2019-06" db="EMBL/GenBank/DDBJ databases">
        <title>Paenimaribius caenipelagi gen. nov., sp. nov., isolated from a tidal flat.</title>
        <authorList>
            <person name="Yoon J.-H."/>
        </authorList>
    </citation>
    <scope>NUCLEOTIDE SEQUENCE [LARGE SCALE GENOMIC DNA]</scope>
    <source>
        <strain evidence="1 2">JBTF-M29</strain>
    </source>
</reference>
<sequence length="321" mass="34212">MIELWRGPFCETVHRGHAVICDGTGEVVEAWGDAGARMFPRSSCKMVQALPMVEAGIRLSPERLALASSSHEGAPMHYDMVRDWLAETGHTDDDLLCGREAPRDRDYRHQMIREGQRPEQAHNQCSGKHAGFLQFHRHLGAEGDYTDPNGPVQRQIRAAFEEVTGEDSPGYGIDGCAAPNFATSMTGLARAMARFAGAVEGADARQTAMLALREGMMAHPELVAGEGKATTLFMRAAQEPLAVKAGAEGVFVGILPGRGLGIALKITDGAPRAAEAAMAALLVRLGVLDAAAPEVTAFLNTPVMNRAGAEVGQIRATEGVF</sequence>
<keyword evidence="2" id="KW-1185">Reference proteome</keyword>
<comment type="caution">
    <text evidence="1">The sequence shown here is derived from an EMBL/GenBank/DDBJ whole genome shotgun (WGS) entry which is preliminary data.</text>
</comment>